<protein>
    <submittedName>
        <fullName evidence="1">Alkylmercury lyase</fullName>
    </submittedName>
</protein>
<dbReference type="AlphaFoldDB" id="A0A8J8PAL5"/>
<comment type="caution">
    <text evidence="1">The sequence shown here is derived from an EMBL/GenBank/DDBJ whole genome shotgun (WGS) entry which is preliminary data.</text>
</comment>
<reference evidence="1" key="1">
    <citation type="submission" date="2019-02" db="EMBL/GenBank/DDBJ databases">
        <title>Halonotius sp. a new haloarchaeum isolated from saline soil.</title>
        <authorList>
            <person name="Duran-Viseras A."/>
            <person name="Sanchez-Porro C."/>
            <person name="Ventosa A."/>
        </authorList>
    </citation>
    <scope>NUCLEOTIDE SEQUENCE</scope>
    <source>
        <strain evidence="1">F15B</strain>
    </source>
</reference>
<evidence type="ECO:0000313" key="2">
    <source>
        <dbReference type="Proteomes" id="UP000705823"/>
    </source>
</evidence>
<evidence type="ECO:0000313" key="1">
    <source>
        <dbReference type="EMBL" id="TQQ79801.1"/>
    </source>
</evidence>
<sequence>MYETHDRIISDDPLTTELPIDLQTTLGDFLGTDSVETLAAWITEVRTHTDAGPISMDELCHADEETPHWGELDGERYHFICFYDAVILAALADDPVDIHTESPSGERIEATAVGTDALTVEPESAVFSFGYSTTAAPDEPSIETMYSAGCPYVKAFPDAAAYEQWAGTVDADTVALPLSGATDIAAALVE</sequence>
<accession>A0A8J8PAL5</accession>
<dbReference type="Pfam" id="PF03243">
    <property type="entry name" value="MerB"/>
    <property type="match status" value="1"/>
</dbReference>
<dbReference type="Gene3D" id="3.30.450.410">
    <property type="match status" value="1"/>
</dbReference>
<keyword evidence="2" id="KW-1185">Reference proteome</keyword>
<keyword evidence="1" id="KW-0456">Lyase</keyword>
<dbReference type="EMBL" id="RKLU01000004">
    <property type="protein sequence ID" value="TQQ79801.1"/>
    <property type="molecule type" value="Genomic_DNA"/>
</dbReference>
<dbReference type="InterPro" id="IPR004927">
    <property type="entry name" value="MerB"/>
</dbReference>
<dbReference type="GO" id="GO:0018836">
    <property type="term" value="F:alkylmercury lyase activity"/>
    <property type="evidence" value="ECO:0007669"/>
    <property type="project" value="InterPro"/>
</dbReference>
<dbReference type="RefSeq" id="WP_142979993.1">
    <property type="nucleotide sequence ID" value="NZ_RKLU01000004.1"/>
</dbReference>
<name>A0A8J8PAL5_9EURY</name>
<dbReference type="Proteomes" id="UP000705823">
    <property type="component" value="Unassembled WGS sequence"/>
</dbReference>
<dbReference type="OrthoDB" id="232973at2157"/>
<dbReference type="SUPFAM" id="SSF160387">
    <property type="entry name" value="NosL/MerB-like"/>
    <property type="match status" value="1"/>
</dbReference>
<organism evidence="1 2">
    <name type="scientific">Halonotius terrestris</name>
    <dbReference type="NCBI Taxonomy" id="2487750"/>
    <lineage>
        <taxon>Archaea</taxon>
        <taxon>Methanobacteriati</taxon>
        <taxon>Methanobacteriota</taxon>
        <taxon>Stenosarchaea group</taxon>
        <taxon>Halobacteria</taxon>
        <taxon>Halobacteriales</taxon>
        <taxon>Haloferacaceae</taxon>
        <taxon>Halonotius</taxon>
    </lineage>
</organism>
<gene>
    <name evidence="1" type="ORF">EGH24_09915</name>
</gene>
<dbReference type="InterPro" id="IPR053717">
    <property type="entry name" value="MerB_lyase_sf"/>
</dbReference>
<proteinExistence type="predicted"/>